<accession>A0ABM1DTT8</accession>
<sequence length="186" mass="21002">MAAPINAIRENKNVIDKHPVFRRDALKLKDYVYKEVRITMQDGRELIGWVYTIDPVSESFAIIKFASDAIPKEADGSELTLILGHAVKEIRVTNNDVASHRSRLDFLFSAGTGMFSKEEMESRKVRLKEWLEKNRIPVEFLGQDDSVLNVADAATIVPPYRVNNCQSTNVIILGRIQALIKSMPDS</sequence>
<name>A0ABM1DTT8_PRICU</name>
<keyword evidence="2" id="KW-1185">Reference proteome</keyword>
<organism evidence="2 3">
    <name type="scientific">Priapulus caudatus</name>
    <name type="common">Priapulid worm</name>
    <dbReference type="NCBI Taxonomy" id="37621"/>
    <lineage>
        <taxon>Eukaryota</taxon>
        <taxon>Metazoa</taxon>
        <taxon>Ecdysozoa</taxon>
        <taxon>Scalidophora</taxon>
        <taxon>Priapulida</taxon>
        <taxon>Priapulimorpha</taxon>
        <taxon>Priapulimorphida</taxon>
        <taxon>Priapulidae</taxon>
        <taxon>Priapulus</taxon>
    </lineage>
</organism>
<dbReference type="Gene3D" id="2.30.30.100">
    <property type="match status" value="1"/>
</dbReference>
<dbReference type="CDD" id="cd11676">
    <property type="entry name" value="Gemin6"/>
    <property type="match status" value="1"/>
</dbReference>
<dbReference type="Pfam" id="PF20417">
    <property type="entry name" value="Gemin6_C"/>
    <property type="match status" value="1"/>
</dbReference>
<gene>
    <name evidence="3" type="primary">LOC106806031</name>
</gene>
<dbReference type="Proteomes" id="UP000695022">
    <property type="component" value="Unplaced"/>
</dbReference>
<dbReference type="Pfam" id="PF06372">
    <property type="entry name" value="Gemin6"/>
    <property type="match status" value="1"/>
</dbReference>
<dbReference type="RefSeq" id="XP_014663359.1">
    <property type="nucleotide sequence ID" value="XM_014807873.1"/>
</dbReference>
<dbReference type="InterPro" id="IPR009422">
    <property type="entry name" value="Gemin6"/>
</dbReference>
<dbReference type="InterPro" id="IPR046856">
    <property type="entry name" value="Gemin6_C"/>
</dbReference>
<dbReference type="GeneID" id="106806031"/>
<dbReference type="PROSITE" id="PS52001">
    <property type="entry name" value="AD"/>
    <property type="match status" value="1"/>
</dbReference>
<evidence type="ECO:0000313" key="2">
    <source>
        <dbReference type="Proteomes" id="UP000695022"/>
    </source>
</evidence>
<reference evidence="3" key="1">
    <citation type="submission" date="2025-08" db="UniProtKB">
        <authorList>
            <consortium name="RefSeq"/>
        </authorList>
    </citation>
    <scope>IDENTIFICATION</scope>
</reference>
<feature type="domain" description="AD" evidence="1">
    <location>
        <begin position="93"/>
        <end position="186"/>
    </location>
</feature>
<evidence type="ECO:0000313" key="3">
    <source>
        <dbReference type="RefSeq" id="XP_014663359.1"/>
    </source>
</evidence>
<evidence type="ECO:0000259" key="1">
    <source>
        <dbReference type="PROSITE" id="PS52001"/>
    </source>
</evidence>
<dbReference type="PANTHER" id="PTHR14710:SF2">
    <property type="entry name" value="GEM-ASSOCIATED PROTEIN 6"/>
    <property type="match status" value="1"/>
</dbReference>
<proteinExistence type="predicted"/>
<protein>
    <submittedName>
        <fullName evidence="3">Gem-associated protein 6-like</fullName>
    </submittedName>
</protein>
<dbReference type="InterPro" id="IPR047574">
    <property type="entry name" value="AD"/>
</dbReference>
<dbReference type="InterPro" id="IPR046857">
    <property type="entry name" value="Gemin6_Sm-like_dom"/>
</dbReference>
<dbReference type="PANTHER" id="PTHR14710">
    <property type="entry name" value="GEM-ASSOCIATED PROTEIN 6"/>
    <property type="match status" value="1"/>
</dbReference>